<comment type="function">
    <text evidence="6">One of the primary rRNA binding proteins, it binds specifically to the 5'-end of 16S ribosomal RNA.</text>
</comment>
<gene>
    <name evidence="6" type="primary">rpsQ</name>
    <name evidence="8" type="ORF">A2786_05120</name>
</gene>
<feature type="region of interest" description="Disordered" evidence="7">
    <location>
        <begin position="58"/>
        <end position="80"/>
    </location>
</feature>
<dbReference type="PANTHER" id="PTHR10744">
    <property type="entry name" value="40S RIBOSOMAL PROTEIN S11 FAMILY MEMBER"/>
    <property type="match status" value="1"/>
</dbReference>
<keyword evidence="5 6" id="KW-0687">Ribonucleoprotein</keyword>
<evidence type="ECO:0000256" key="7">
    <source>
        <dbReference type="SAM" id="MobiDB-lite"/>
    </source>
</evidence>
<dbReference type="GO" id="GO:0006412">
    <property type="term" value="P:translation"/>
    <property type="evidence" value="ECO:0007669"/>
    <property type="project" value="UniProtKB-UniRule"/>
</dbReference>
<dbReference type="InterPro" id="IPR000266">
    <property type="entry name" value="Ribosomal_uS17"/>
</dbReference>
<evidence type="ECO:0000313" key="9">
    <source>
        <dbReference type="Proteomes" id="UP000179233"/>
    </source>
</evidence>
<comment type="caution">
    <text evidence="8">The sequence shown here is derived from an EMBL/GenBank/DDBJ whole genome shotgun (WGS) entry which is preliminary data.</text>
</comment>
<proteinExistence type="inferred from homology"/>
<sequence length="80" mass="9229">MRVTIGKVTGTKMAKTAKVEVDRSWRHPVYKKIVTKTKTYLAHDEIGVKVGDQVKIAQARPRSKRKRWQIVGKLEQKGRE</sequence>
<accession>A0A1G1VTY8</accession>
<evidence type="ECO:0000256" key="1">
    <source>
        <dbReference type="ARBA" id="ARBA00010254"/>
    </source>
</evidence>
<dbReference type="InterPro" id="IPR019984">
    <property type="entry name" value="Ribosomal_uS17_bact/chlr"/>
</dbReference>
<evidence type="ECO:0000313" key="8">
    <source>
        <dbReference type="EMBL" id="OGY18842.1"/>
    </source>
</evidence>
<dbReference type="EMBL" id="MHCJ01000003">
    <property type="protein sequence ID" value="OGY18842.1"/>
    <property type="molecule type" value="Genomic_DNA"/>
</dbReference>
<evidence type="ECO:0000256" key="4">
    <source>
        <dbReference type="ARBA" id="ARBA00022980"/>
    </source>
</evidence>
<comment type="subunit">
    <text evidence="6">Part of the 30S ribosomal subunit.</text>
</comment>
<evidence type="ECO:0000256" key="3">
    <source>
        <dbReference type="ARBA" id="ARBA00022884"/>
    </source>
</evidence>
<dbReference type="HAMAP" id="MF_01345_B">
    <property type="entry name" value="Ribosomal_uS17_B"/>
    <property type="match status" value="1"/>
</dbReference>
<dbReference type="SUPFAM" id="SSF50249">
    <property type="entry name" value="Nucleic acid-binding proteins"/>
    <property type="match status" value="1"/>
</dbReference>
<keyword evidence="3 6" id="KW-0694">RNA-binding</keyword>
<dbReference type="GO" id="GO:0022627">
    <property type="term" value="C:cytosolic small ribosomal subunit"/>
    <property type="evidence" value="ECO:0007669"/>
    <property type="project" value="TreeGrafter"/>
</dbReference>
<protein>
    <recommendedName>
        <fullName evidence="6">Small ribosomal subunit protein uS17</fullName>
    </recommendedName>
</protein>
<reference evidence="8 9" key="1">
    <citation type="journal article" date="2016" name="Nat. Commun.">
        <title>Thousands of microbial genomes shed light on interconnected biogeochemical processes in an aquifer system.</title>
        <authorList>
            <person name="Anantharaman K."/>
            <person name="Brown C.T."/>
            <person name="Hug L.A."/>
            <person name="Sharon I."/>
            <person name="Castelle C.J."/>
            <person name="Probst A.J."/>
            <person name="Thomas B.C."/>
            <person name="Singh A."/>
            <person name="Wilkins M.J."/>
            <person name="Karaoz U."/>
            <person name="Brodie E.L."/>
            <person name="Williams K.H."/>
            <person name="Hubbard S.S."/>
            <person name="Banfield J.F."/>
        </authorList>
    </citation>
    <scope>NUCLEOTIDE SEQUENCE [LARGE SCALE GENOMIC DNA]</scope>
</reference>
<evidence type="ECO:0000256" key="2">
    <source>
        <dbReference type="ARBA" id="ARBA00022730"/>
    </source>
</evidence>
<evidence type="ECO:0000256" key="6">
    <source>
        <dbReference type="HAMAP-Rule" id="MF_01345"/>
    </source>
</evidence>
<organism evidence="8 9">
    <name type="scientific">Candidatus Chisholmbacteria bacterium RIFCSPHIGHO2_01_FULL_52_32</name>
    <dbReference type="NCBI Taxonomy" id="1797591"/>
    <lineage>
        <taxon>Bacteria</taxon>
        <taxon>Candidatus Chisholmiibacteriota</taxon>
    </lineage>
</organism>
<dbReference type="NCBIfam" id="NF004123">
    <property type="entry name" value="PRK05610.1"/>
    <property type="match status" value="1"/>
</dbReference>
<keyword evidence="2 6" id="KW-0699">rRNA-binding</keyword>
<name>A0A1G1VTY8_9BACT</name>
<keyword evidence="4 6" id="KW-0689">Ribosomal protein</keyword>
<dbReference type="GO" id="GO:0003735">
    <property type="term" value="F:structural constituent of ribosome"/>
    <property type="evidence" value="ECO:0007669"/>
    <property type="project" value="InterPro"/>
</dbReference>
<dbReference type="Gene3D" id="2.40.50.140">
    <property type="entry name" value="Nucleic acid-binding proteins"/>
    <property type="match status" value="1"/>
</dbReference>
<comment type="similarity">
    <text evidence="1 6">Belongs to the universal ribosomal protein uS17 family.</text>
</comment>
<dbReference type="InterPro" id="IPR012340">
    <property type="entry name" value="NA-bd_OB-fold"/>
</dbReference>
<evidence type="ECO:0000256" key="5">
    <source>
        <dbReference type="ARBA" id="ARBA00023274"/>
    </source>
</evidence>
<dbReference type="PANTHER" id="PTHR10744:SF1">
    <property type="entry name" value="SMALL RIBOSOMAL SUBUNIT PROTEIN US17M"/>
    <property type="match status" value="1"/>
</dbReference>
<dbReference type="PRINTS" id="PR00973">
    <property type="entry name" value="RIBOSOMALS17"/>
</dbReference>
<dbReference type="GO" id="GO:0019843">
    <property type="term" value="F:rRNA binding"/>
    <property type="evidence" value="ECO:0007669"/>
    <property type="project" value="UniProtKB-UniRule"/>
</dbReference>
<dbReference type="CDD" id="cd00364">
    <property type="entry name" value="Ribosomal_uS17"/>
    <property type="match status" value="1"/>
</dbReference>
<dbReference type="Pfam" id="PF00366">
    <property type="entry name" value="Ribosomal_S17"/>
    <property type="match status" value="1"/>
</dbReference>
<dbReference type="AlphaFoldDB" id="A0A1G1VTY8"/>
<dbReference type="Proteomes" id="UP000179233">
    <property type="component" value="Unassembled WGS sequence"/>
</dbReference>